<feature type="transmembrane region" description="Helical" evidence="1">
    <location>
        <begin position="95"/>
        <end position="118"/>
    </location>
</feature>
<dbReference type="Proteomes" id="UP000740413">
    <property type="component" value="Unassembled WGS sequence"/>
</dbReference>
<keyword evidence="1" id="KW-1133">Transmembrane helix</keyword>
<evidence type="ECO:0008006" key="4">
    <source>
        <dbReference type="Google" id="ProtNLM"/>
    </source>
</evidence>
<proteinExistence type="predicted"/>
<comment type="caution">
    <text evidence="2">The sequence shown here is derived from an EMBL/GenBank/DDBJ whole genome shotgun (WGS) entry which is preliminary data.</text>
</comment>
<gene>
    <name evidence="2" type="ORF">HW347_14225</name>
</gene>
<accession>A0ABS5WGB3</accession>
<keyword evidence="1" id="KW-0472">Membrane</keyword>
<keyword evidence="1" id="KW-0812">Transmembrane</keyword>
<organism evidence="2 3">
    <name type="scientific">Zobellia barbeyronii</name>
    <dbReference type="NCBI Taxonomy" id="2748009"/>
    <lineage>
        <taxon>Bacteria</taxon>
        <taxon>Pseudomonadati</taxon>
        <taxon>Bacteroidota</taxon>
        <taxon>Flavobacteriia</taxon>
        <taxon>Flavobacteriales</taxon>
        <taxon>Flavobacteriaceae</taxon>
        <taxon>Zobellia</taxon>
    </lineage>
</organism>
<sequence length="124" mass="14080">MSPMLKLALYYIDNHKIEVVHTFFGKEKILLDGRTVSKKLTEVGSEHTFTIGENRYWIAQREVSKGEKLNRFEIRKNGSPISLVNILSQKSSNQMILIVILCGLGTGFILGVIIYKLIWPTVSL</sequence>
<evidence type="ECO:0000313" key="2">
    <source>
        <dbReference type="EMBL" id="MBT2162426.1"/>
    </source>
</evidence>
<keyword evidence="3" id="KW-1185">Reference proteome</keyword>
<evidence type="ECO:0000256" key="1">
    <source>
        <dbReference type="SAM" id="Phobius"/>
    </source>
</evidence>
<evidence type="ECO:0000313" key="3">
    <source>
        <dbReference type="Proteomes" id="UP000740413"/>
    </source>
</evidence>
<name>A0ABS5WGB3_9FLAO</name>
<reference evidence="2 3" key="1">
    <citation type="submission" date="2020-06" db="EMBL/GenBank/DDBJ databases">
        <authorList>
            <person name="Isaeva M.P."/>
            <person name="Chernysheva N.Y."/>
        </authorList>
    </citation>
    <scope>NUCLEOTIDE SEQUENCE [LARGE SCALE GENOMIC DNA]</scope>
    <source>
        <strain evidence="2 3">KMM 6746</strain>
    </source>
</reference>
<reference evidence="3" key="2">
    <citation type="submission" date="2023-07" db="EMBL/GenBank/DDBJ databases">
        <title>Zobellia barbeyronii sp. nov., a new marine flavobacterium, isolated from green and red algae.</title>
        <authorList>
            <person name="Nedashkovskaya O.I."/>
            <person name="Otstavnykh N."/>
            <person name="Zhukova N."/>
            <person name="Guzev K."/>
            <person name="Chausova V."/>
            <person name="Tekutyeva L."/>
            <person name="Mikhailov V."/>
            <person name="Isaeva M."/>
        </authorList>
    </citation>
    <scope>NUCLEOTIDE SEQUENCE [LARGE SCALE GENOMIC DNA]</scope>
    <source>
        <strain evidence="3">KMM 6746</strain>
    </source>
</reference>
<dbReference type="EMBL" id="JACATN010000004">
    <property type="protein sequence ID" value="MBT2162426.1"/>
    <property type="molecule type" value="Genomic_DNA"/>
</dbReference>
<dbReference type="RefSeq" id="WP_214612452.1">
    <property type="nucleotide sequence ID" value="NZ_JACATN010000004.1"/>
</dbReference>
<protein>
    <recommendedName>
        <fullName evidence="4">RING-type E3 ubiquitin transferase</fullName>
    </recommendedName>
</protein>